<reference evidence="4" key="1">
    <citation type="journal article" date="2019" name="Int. J. Syst. Evol. Microbiol.">
        <title>The Global Catalogue of Microorganisms (GCM) 10K type strain sequencing project: providing services to taxonomists for standard genome sequencing and annotation.</title>
        <authorList>
            <consortium name="The Broad Institute Genomics Platform"/>
            <consortium name="The Broad Institute Genome Sequencing Center for Infectious Disease"/>
            <person name="Wu L."/>
            <person name="Ma J."/>
        </authorList>
    </citation>
    <scope>NUCLEOTIDE SEQUENCE [LARGE SCALE GENOMIC DNA]</scope>
    <source>
        <strain evidence="4">CGMCC 1.15931</strain>
    </source>
</reference>
<sequence length="245" mass="26237">MRQTIPTLLFGLAALTSTVVHAERADAAGFAMRLPGTWSNSSLGLLSDSGGTARIAIKGFEGVEGYVMDVTSQEDNAPDLLNWGQSGFAFDVRDGYRINTMTLTGTLTGVLSPGIPSAGGTIGVVSNEFIMGRFELAGQSISMGQRTLENVHGDEQIQLNAGMPFEGDFTMLLHNRVYNSAESGSSYWYDGDEAEVTTYYQSYASVHWHDVVLTVQVSPVPEPATYAMLLGGLGIAGFAARRHKV</sequence>
<evidence type="ECO:0000259" key="2">
    <source>
        <dbReference type="Pfam" id="PF07589"/>
    </source>
</evidence>
<keyword evidence="4" id="KW-1185">Reference proteome</keyword>
<dbReference type="RefSeq" id="WP_229417705.1">
    <property type="nucleotide sequence ID" value="NZ_BMKG01000035.1"/>
</dbReference>
<evidence type="ECO:0000313" key="3">
    <source>
        <dbReference type="EMBL" id="GGC23029.1"/>
    </source>
</evidence>
<keyword evidence="1" id="KW-0732">Signal</keyword>
<accession>A0ABQ1LEL0</accession>
<dbReference type="InterPro" id="IPR013424">
    <property type="entry name" value="Ice-binding_C"/>
</dbReference>
<name>A0ABQ1LEL0_9BURK</name>
<dbReference type="EMBL" id="BMKG01000035">
    <property type="protein sequence ID" value="GGC23029.1"/>
    <property type="molecule type" value="Genomic_DNA"/>
</dbReference>
<dbReference type="Pfam" id="PF07589">
    <property type="entry name" value="PEP-CTERM"/>
    <property type="match status" value="1"/>
</dbReference>
<dbReference type="Proteomes" id="UP000622638">
    <property type="component" value="Unassembled WGS sequence"/>
</dbReference>
<organism evidence="3 4">
    <name type="scientific">Pseudoduganella buxea</name>
    <dbReference type="NCBI Taxonomy" id="1949069"/>
    <lineage>
        <taxon>Bacteria</taxon>
        <taxon>Pseudomonadati</taxon>
        <taxon>Pseudomonadota</taxon>
        <taxon>Betaproteobacteria</taxon>
        <taxon>Burkholderiales</taxon>
        <taxon>Oxalobacteraceae</taxon>
        <taxon>Telluria group</taxon>
        <taxon>Pseudoduganella</taxon>
    </lineage>
</organism>
<comment type="caution">
    <text evidence="3">The sequence shown here is derived from an EMBL/GenBank/DDBJ whole genome shotgun (WGS) entry which is preliminary data.</text>
</comment>
<protein>
    <recommendedName>
        <fullName evidence="2">Ice-binding protein C-terminal domain-containing protein</fullName>
    </recommendedName>
</protein>
<evidence type="ECO:0000256" key="1">
    <source>
        <dbReference type="SAM" id="SignalP"/>
    </source>
</evidence>
<feature type="domain" description="Ice-binding protein C-terminal" evidence="2">
    <location>
        <begin position="219"/>
        <end position="242"/>
    </location>
</feature>
<dbReference type="NCBIfam" id="TIGR02595">
    <property type="entry name" value="PEP_CTERM"/>
    <property type="match status" value="1"/>
</dbReference>
<gene>
    <name evidence="3" type="ORF">GCM10011572_50700</name>
</gene>
<feature type="signal peptide" evidence="1">
    <location>
        <begin position="1"/>
        <end position="22"/>
    </location>
</feature>
<feature type="chain" id="PRO_5046258755" description="Ice-binding protein C-terminal domain-containing protein" evidence="1">
    <location>
        <begin position="23"/>
        <end position="245"/>
    </location>
</feature>
<evidence type="ECO:0000313" key="4">
    <source>
        <dbReference type="Proteomes" id="UP000622638"/>
    </source>
</evidence>
<proteinExistence type="predicted"/>